<feature type="transmembrane region" description="Helical" evidence="1">
    <location>
        <begin position="16"/>
        <end position="36"/>
    </location>
</feature>
<proteinExistence type="predicted"/>
<feature type="transmembrane region" description="Helical" evidence="1">
    <location>
        <begin position="144"/>
        <end position="164"/>
    </location>
</feature>
<evidence type="ECO:0000256" key="1">
    <source>
        <dbReference type="SAM" id="Phobius"/>
    </source>
</evidence>
<dbReference type="Pfam" id="PF07690">
    <property type="entry name" value="MFS_1"/>
    <property type="match status" value="1"/>
</dbReference>
<feature type="transmembrane region" description="Helical" evidence="1">
    <location>
        <begin position="291"/>
        <end position="315"/>
    </location>
</feature>
<feature type="transmembrane region" description="Helical" evidence="1">
    <location>
        <begin position="450"/>
        <end position="472"/>
    </location>
</feature>
<keyword evidence="1" id="KW-0812">Transmembrane</keyword>
<dbReference type="PANTHER" id="PTHR11360:SF229">
    <property type="entry name" value="AGAP007601-PA"/>
    <property type="match status" value="1"/>
</dbReference>
<organism evidence="2 3">
    <name type="scientific">Pieris brassicae</name>
    <name type="common">White butterfly</name>
    <name type="synonym">Large white butterfly</name>
    <dbReference type="NCBI Taxonomy" id="7116"/>
    <lineage>
        <taxon>Eukaryota</taxon>
        <taxon>Metazoa</taxon>
        <taxon>Ecdysozoa</taxon>
        <taxon>Arthropoda</taxon>
        <taxon>Hexapoda</taxon>
        <taxon>Insecta</taxon>
        <taxon>Pterygota</taxon>
        <taxon>Neoptera</taxon>
        <taxon>Endopterygota</taxon>
        <taxon>Lepidoptera</taxon>
        <taxon>Glossata</taxon>
        <taxon>Ditrysia</taxon>
        <taxon>Papilionoidea</taxon>
        <taxon>Pieridae</taxon>
        <taxon>Pierinae</taxon>
        <taxon>Pieris</taxon>
    </lineage>
</organism>
<protein>
    <recommendedName>
        <fullName evidence="4">Major facilitator superfamily (MFS) profile domain-containing protein</fullName>
    </recommendedName>
</protein>
<keyword evidence="3" id="KW-1185">Reference proteome</keyword>
<sequence length="482" mass="53211">MSKTKTITKLVPPDGGWGWIVLFGSAVTIVFNQAMFSQFSLLYGDKLKDMGHRTTGAAMVMSVMLCVINFGGPFVGVLVKLKSPRFVCVTGSLICATGIFLSSFSTNIVHLSLSYGVVFGVGLGFIQNASFVAINSYFKLKKSIAVGIAMTGTGIGQALMPHVVEYSLDKFGFKGACWLLSALCLHGVCGGMLMQPVKWHMKKIEEEVVIEEEKIEMNKSQTDIKDDRPAIMFTKDRNNECKSQLLEKISVNGFSDDFKAGSLNESTKLKKTALERIYELFDIYLLSSPRFINVIIGVGLTAISIQNFSMLFPFFLLNIGMSRNETATCMSAVALADIFGRLIVPQVQVRLKLTTRLTLFLTAIWILITRQILAYQTDLTSLLVLSALYGIGRSMVIVARNLTITEHCRADQVPSAVGLSMLCSGIISPPIGYFLGWIRDYTEDYIACISAQNALLILFLIIWLPDMLLLYYTKKKGNAEDV</sequence>
<dbReference type="InterPro" id="IPR036259">
    <property type="entry name" value="MFS_trans_sf"/>
</dbReference>
<feature type="transmembrane region" description="Helical" evidence="1">
    <location>
        <begin position="115"/>
        <end position="137"/>
    </location>
</feature>
<evidence type="ECO:0000313" key="3">
    <source>
        <dbReference type="Proteomes" id="UP001152562"/>
    </source>
</evidence>
<dbReference type="PANTHER" id="PTHR11360">
    <property type="entry name" value="MONOCARBOXYLATE TRANSPORTER"/>
    <property type="match status" value="1"/>
</dbReference>
<feature type="transmembrane region" description="Helical" evidence="1">
    <location>
        <begin position="56"/>
        <end position="79"/>
    </location>
</feature>
<name>A0A9P0XDP3_PIEBR</name>
<feature type="transmembrane region" description="Helical" evidence="1">
    <location>
        <begin position="379"/>
        <end position="399"/>
    </location>
</feature>
<evidence type="ECO:0008006" key="4">
    <source>
        <dbReference type="Google" id="ProtNLM"/>
    </source>
</evidence>
<feature type="transmembrane region" description="Helical" evidence="1">
    <location>
        <begin position="176"/>
        <end position="194"/>
    </location>
</feature>
<keyword evidence="1" id="KW-1133">Transmembrane helix</keyword>
<gene>
    <name evidence="2" type="ORF">PIBRA_LOCUS7618</name>
</gene>
<accession>A0A9P0XDP3</accession>
<dbReference type="InterPro" id="IPR050327">
    <property type="entry name" value="Proton-linked_MCT"/>
</dbReference>
<evidence type="ECO:0000313" key="2">
    <source>
        <dbReference type="EMBL" id="CAH4031041.1"/>
    </source>
</evidence>
<dbReference type="CDD" id="cd17352">
    <property type="entry name" value="MFS_MCT_SLC16"/>
    <property type="match status" value="1"/>
</dbReference>
<reference evidence="2" key="1">
    <citation type="submission" date="2022-05" db="EMBL/GenBank/DDBJ databases">
        <authorList>
            <person name="Okamura Y."/>
        </authorList>
    </citation>
    <scope>NUCLEOTIDE SEQUENCE</scope>
</reference>
<feature type="transmembrane region" description="Helical" evidence="1">
    <location>
        <begin position="356"/>
        <end position="373"/>
    </location>
</feature>
<dbReference type="SUPFAM" id="SSF103473">
    <property type="entry name" value="MFS general substrate transporter"/>
    <property type="match status" value="1"/>
</dbReference>
<dbReference type="AlphaFoldDB" id="A0A9P0XDP3"/>
<keyword evidence="1" id="KW-0472">Membrane</keyword>
<feature type="transmembrane region" description="Helical" evidence="1">
    <location>
        <begin position="327"/>
        <end position="344"/>
    </location>
</feature>
<dbReference type="GO" id="GO:0008028">
    <property type="term" value="F:monocarboxylic acid transmembrane transporter activity"/>
    <property type="evidence" value="ECO:0007669"/>
    <property type="project" value="TreeGrafter"/>
</dbReference>
<dbReference type="InterPro" id="IPR011701">
    <property type="entry name" value="MFS"/>
</dbReference>
<dbReference type="Proteomes" id="UP001152562">
    <property type="component" value="Unassembled WGS sequence"/>
</dbReference>
<comment type="caution">
    <text evidence="2">The sequence shown here is derived from an EMBL/GenBank/DDBJ whole genome shotgun (WGS) entry which is preliminary data.</text>
</comment>
<dbReference type="Gene3D" id="1.20.1250.20">
    <property type="entry name" value="MFS general substrate transporter like domains"/>
    <property type="match status" value="1"/>
</dbReference>
<dbReference type="EMBL" id="CALOZG010000013">
    <property type="protein sequence ID" value="CAH4031041.1"/>
    <property type="molecule type" value="Genomic_DNA"/>
</dbReference>
<feature type="transmembrane region" description="Helical" evidence="1">
    <location>
        <begin position="86"/>
        <end position="109"/>
    </location>
</feature>
<feature type="transmembrane region" description="Helical" evidence="1">
    <location>
        <begin position="419"/>
        <end position="438"/>
    </location>
</feature>